<dbReference type="EMBL" id="RHFK02000003">
    <property type="protein sequence ID" value="TWW78711.1"/>
    <property type="molecule type" value="Genomic_DNA"/>
</dbReference>
<protein>
    <submittedName>
        <fullName evidence="2">Uncharacterized protein</fullName>
    </submittedName>
</protein>
<keyword evidence="3" id="KW-1185">Reference proteome</keyword>
<organism evidence="2 3">
    <name type="scientific">Takifugu flavidus</name>
    <name type="common">sansaifugu</name>
    <dbReference type="NCBI Taxonomy" id="433684"/>
    <lineage>
        <taxon>Eukaryota</taxon>
        <taxon>Metazoa</taxon>
        <taxon>Chordata</taxon>
        <taxon>Craniata</taxon>
        <taxon>Vertebrata</taxon>
        <taxon>Euteleostomi</taxon>
        <taxon>Actinopterygii</taxon>
        <taxon>Neopterygii</taxon>
        <taxon>Teleostei</taxon>
        <taxon>Neoteleostei</taxon>
        <taxon>Acanthomorphata</taxon>
        <taxon>Eupercaria</taxon>
        <taxon>Tetraodontiformes</taxon>
        <taxon>Tetradontoidea</taxon>
        <taxon>Tetraodontidae</taxon>
        <taxon>Takifugu</taxon>
    </lineage>
</organism>
<accession>A0A5C6PIJ4</accession>
<feature type="region of interest" description="Disordered" evidence="1">
    <location>
        <begin position="59"/>
        <end position="88"/>
    </location>
</feature>
<gene>
    <name evidence="2" type="ORF">D4764_11G0008320</name>
</gene>
<evidence type="ECO:0000313" key="2">
    <source>
        <dbReference type="EMBL" id="TWW78711.1"/>
    </source>
</evidence>
<comment type="caution">
    <text evidence="2">The sequence shown here is derived from an EMBL/GenBank/DDBJ whole genome shotgun (WGS) entry which is preliminary data.</text>
</comment>
<dbReference type="Proteomes" id="UP000324091">
    <property type="component" value="Chromosome 11"/>
</dbReference>
<reference evidence="2 3" key="1">
    <citation type="submission" date="2019-04" db="EMBL/GenBank/DDBJ databases">
        <title>Chromosome genome assembly for Takifugu flavidus.</title>
        <authorList>
            <person name="Xiao S."/>
        </authorList>
    </citation>
    <scope>NUCLEOTIDE SEQUENCE [LARGE SCALE GENOMIC DNA]</scope>
    <source>
        <strain evidence="2">HTHZ2018</strain>
        <tissue evidence="2">Muscle</tissue>
    </source>
</reference>
<proteinExistence type="predicted"/>
<name>A0A5C6PIJ4_9TELE</name>
<evidence type="ECO:0000256" key="1">
    <source>
        <dbReference type="SAM" id="MobiDB-lite"/>
    </source>
</evidence>
<feature type="compositionally biased region" description="Pro residues" evidence="1">
    <location>
        <begin position="74"/>
        <end position="88"/>
    </location>
</feature>
<dbReference type="AlphaFoldDB" id="A0A5C6PIJ4"/>
<sequence length="108" mass="11892">MPLVGNSCMGVHCFACQIREQTTSDKAGLEQGQIPSTRWSTMSEPNYLRHATTLLRASGASKGNMGCPRDPRLPLYPPPQPLLQPSPPLLHPQRIPVYTLLLYPATLL</sequence>
<evidence type="ECO:0000313" key="3">
    <source>
        <dbReference type="Proteomes" id="UP000324091"/>
    </source>
</evidence>